<sequence length="1017" mass="116674">MKLKFSADQEFQLRAIKNVVDLFDGIGEYHVKFSLGSEIVPNLPENEDLDDDFLLDNLQIVQEDFNDEMDARDTPTMKIDLTNSLEKEKGLMLEGVSNDYHEYPTFSIEMETGTGKTYVYLRTIFELNEKYGFTKFVIVVPSVAIFQGVKKSWDITKDHFKTIYGNSYAALRTYDSNRIQEVKSFATARNIEVLLVTLASFNTISNNIYKSTDKLPGELLPIEYIQKTRPIVILDEPQNMDSQISRNAIRTLKPLFSLRYSATHKNTPNLVYRLTPVEAFRRNLVKKIQVVGVEQRELGGKTPISLKKISGSGKNAKATVVTYTDKGGYQKVEEVQLKTGDNLFLKTNLEEHKGFEVENIGLASGEEFLSFTNGTTLTMQGGDGISKPDIFRFQIRETILQHIEHQRKMMKYGVKVLSLFFVDKVANYIGDGTSEGIIKKIFNEEFKILRDQLDLFKDKSPEEVQASYFASYKKTPKGGTEQTYFVDDVASNEVQRKAEKEQFELIMKNKEALLSFNSGNSVSFIFAHSALREGWDNPNVFQICTLNQTLSSSRKRQEIGRGLRLAVNQQGERLFDDQVNILTVVANESYESFANSLQSEYIEEEGSAPIKPSPKRGEAAIRQDNYFNSDDFRDFWDRLTYKSEYKIYVDSKKLVEEIKEKFKDKKNNTFPVPKVIISKGNFVMTTFTFKILSFEDDNSVQLSIIKEDTRGNKNKLGQGLFDESLYFSEGDDLEKKLKEPKLRGFIINSIETNKSNPDIEFKNGFKVSKFKTETYTVSDNKDINARETQSGMERFPVFNILDKLEASTKLTKETCFEILKSVPSEELEKLFKNPEGFTNKLIEITKNALAIHVANNIIFNASNEKIENDIDELFPEKIKYVQTEIIETPLNGMYNQTQKDSDIEEGFVTYKLEADKNVELFFKFPTKYKIPFPKIIGNYNPDWGIIRKQNDGLKIQLVRETKGASDIEKLRFVSEINKVKVAQKHFDAFGLDYKVIKGDESNWYTPVKEDAQHDKLF</sequence>
<dbReference type="Gene3D" id="3.40.50.300">
    <property type="entry name" value="P-loop containing nucleotide triphosphate hydrolases"/>
    <property type="match status" value="2"/>
</dbReference>
<dbReference type="InterPro" id="IPR045572">
    <property type="entry name" value="RE_endonuc_C"/>
</dbReference>
<dbReference type="GO" id="GO:0015668">
    <property type="term" value="F:type III site-specific deoxyribonuclease activity"/>
    <property type="evidence" value="ECO:0007669"/>
    <property type="project" value="UniProtKB-EC"/>
</dbReference>
<feature type="domain" description="Type III restriction enzyme C-terminal endonuclease" evidence="2">
    <location>
        <begin position="893"/>
        <end position="997"/>
    </location>
</feature>
<organism evidence="3 4">
    <name type="scientific">Chryseobacterium geocarposphaerae</name>
    <dbReference type="NCBI Taxonomy" id="1416776"/>
    <lineage>
        <taxon>Bacteria</taxon>
        <taxon>Pseudomonadati</taxon>
        <taxon>Bacteroidota</taxon>
        <taxon>Flavobacteriia</taxon>
        <taxon>Flavobacteriales</taxon>
        <taxon>Weeksellaceae</taxon>
        <taxon>Chryseobacterium group</taxon>
        <taxon>Chryseobacterium</taxon>
    </lineage>
</organism>
<dbReference type="InterPro" id="IPR027417">
    <property type="entry name" value="P-loop_NTPase"/>
</dbReference>
<proteinExistence type="predicted"/>
<comment type="caution">
    <text evidence="3">The sequence shown here is derived from an EMBL/GenBank/DDBJ whole genome shotgun (WGS) entry which is preliminary data.</text>
</comment>
<keyword evidence="3" id="KW-0378">Hydrolase</keyword>
<dbReference type="EMBL" id="JAVDQS010000007">
    <property type="protein sequence ID" value="MDR6405888.1"/>
    <property type="molecule type" value="Genomic_DNA"/>
</dbReference>
<dbReference type="Pfam" id="PF19778">
    <property type="entry name" value="RE_endonuc"/>
    <property type="match status" value="1"/>
</dbReference>
<dbReference type="Proteomes" id="UP001184853">
    <property type="component" value="Unassembled WGS sequence"/>
</dbReference>
<gene>
    <name evidence="3" type="ORF">J2781_002822</name>
</gene>
<name>A0ABU1LGN4_9FLAO</name>
<evidence type="ECO:0000313" key="3">
    <source>
        <dbReference type="EMBL" id="MDR6405888.1"/>
    </source>
</evidence>
<reference evidence="3 4" key="1">
    <citation type="submission" date="2023-07" db="EMBL/GenBank/DDBJ databases">
        <title>Sorghum-associated microbial communities from plants grown in Nebraska, USA.</title>
        <authorList>
            <person name="Schachtman D."/>
        </authorList>
    </citation>
    <scope>NUCLEOTIDE SEQUENCE [LARGE SCALE GENOMIC DNA]</scope>
    <source>
        <strain evidence="3 4">DS1709</strain>
    </source>
</reference>
<evidence type="ECO:0000259" key="1">
    <source>
        <dbReference type="Pfam" id="PF04851"/>
    </source>
</evidence>
<accession>A0ABU1LGN4</accession>
<evidence type="ECO:0000313" key="4">
    <source>
        <dbReference type="Proteomes" id="UP001184853"/>
    </source>
</evidence>
<dbReference type="SUPFAM" id="SSF52540">
    <property type="entry name" value="P-loop containing nucleoside triphosphate hydrolases"/>
    <property type="match status" value="2"/>
</dbReference>
<dbReference type="EC" id="3.1.21.5" evidence="3"/>
<feature type="domain" description="Helicase/UvrB N-terminal" evidence="1">
    <location>
        <begin position="105"/>
        <end position="265"/>
    </location>
</feature>
<dbReference type="RefSeq" id="WP_115979779.1">
    <property type="nucleotide sequence ID" value="NZ_JAVDQS010000007.1"/>
</dbReference>
<dbReference type="Pfam" id="PF04851">
    <property type="entry name" value="ResIII"/>
    <property type="match status" value="1"/>
</dbReference>
<evidence type="ECO:0000259" key="2">
    <source>
        <dbReference type="Pfam" id="PF19778"/>
    </source>
</evidence>
<dbReference type="InterPro" id="IPR006935">
    <property type="entry name" value="Helicase/UvrB_N"/>
</dbReference>
<keyword evidence="4" id="KW-1185">Reference proteome</keyword>
<protein>
    <submittedName>
        <fullName evidence="3">Type III restriction enzyme</fullName>
        <ecNumber evidence="3">3.1.21.5</ecNumber>
    </submittedName>
</protein>